<reference evidence="1" key="1">
    <citation type="submission" date="2021-11" db="EMBL/GenBank/DDBJ databases">
        <title>Streptomyces corallinus and Kineosporia corallina sp. nov., two new coral-derived marine actinobacteria.</title>
        <authorList>
            <person name="Buangrab K."/>
            <person name="Sutthacheep M."/>
            <person name="Yeemin T."/>
            <person name="Harunari E."/>
            <person name="Igarashi Y."/>
            <person name="Sripreechasak P."/>
            <person name="Kanchanasin P."/>
            <person name="Tanasupawat S."/>
            <person name="Phongsopitanun W."/>
        </authorList>
    </citation>
    <scope>NUCLEOTIDE SEQUENCE</scope>
    <source>
        <strain evidence="1">JCM 31032</strain>
    </source>
</reference>
<dbReference type="Proteomes" id="UP001138997">
    <property type="component" value="Unassembled WGS sequence"/>
</dbReference>
<name>A0A9X1NBU9_9ACTN</name>
<dbReference type="AlphaFoldDB" id="A0A9X1NBU9"/>
<dbReference type="EMBL" id="JAJOMB010000003">
    <property type="protein sequence ID" value="MCD5310906.1"/>
    <property type="molecule type" value="Genomic_DNA"/>
</dbReference>
<comment type="caution">
    <text evidence="1">The sequence shown here is derived from an EMBL/GenBank/DDBJ whole genome shotgun (WGS) entry which is preliminary data.</text>
</comment>
<sequence>MTWWEKAEQAAAYDPERDFIDVDVPDARDLAEMSAWNIPVTPANQPTEVPF</sequence>
<evidence type="ECO:0000313" key="2">
    <source>
        <dbReference type="Proteomes" id="UP001138997"/>
    </source>
</evidence>
<keyword evidence="2" id="KW-1185">Reference proteome</keyword>
<evidence type="ECO:0000313" key="1">
    <source>
        <dbReference type="EMBL" id="MCD5310906.1"/>
    </source>
</evidence>
<dbReference type="RefSeq" id="WP_231440082.1">
    <property type="nucleotide sequence ID" value="NZ_JAJOMB010000003.1"/>
</dbReference>
<organism evidence="1 2">
    <name type="scientific">Kineosporia babensis</name>
    <dbReference type="NCBI Taxonomy" id="499548"/>
    <lineage>
        <taxon>Bacteria</taxon>
        <taxon>Bacillati</taxon>
        <taxon>Actinomycetota</taxon>
        <taxon>Actinomycetes</taxon>
        <taxon>Kineosporiales</taxon>
        <taxon>Kineosporiaceae</taxon>
        <taxon>Kineosporia</taxon>
    </lineage>
</organism>
<protein>
    <submittedName>
        <fullName evidence="1">Uncharacterized protein</fullName>
    </submittedName>
</protein>
<proteinExistence type="predicted"/>
<gene>
    <name evidence="1" type="ORF">LR394_08365</name>
</gene>
<accession>A0A9X1NBU9</accession>